<dbReference type="PANTHER" id="PTHR23513:SF19">
    <property type="entry name" value="MAJOR FACILITATOR SUPERFAMILY (MFS) PROFILE DOMAIN-CONTAINING PROTEIN"/>
    <property type="match status" value="1"/>
</dbReference>
<sequence>MKKNQGFTQLIIGQTVANVGDTIYIVAIISSIFSWTESALAAALVPVLVTGGGVISGFLSPVITSYFRLEQVLKVSQMCKTALLFFMTVYLYLKAETMNLLVFYCLVALISFLDGCSEPISRALIPKYVEKHRLVKANGIFNSMLQTVNIGSWAIGTSLLLVFSVHQLVLLDSFLFLSASIVLAFLPRTTREKNEKQPLGHQLFIGWRWIMKDPLVGVIVGMDMLESIANTAWVSAIVLVFVREVMQAPDAWWGYINATYFVGALLGSAFVMRFFERFDKNKRTAIVMGAVLGGLITVAVALSGDRFLFLGLSVLIGLFSQIKNIPQASLIQQKVAADRLVAIYAASGILNSGVFALFTLLMGQVSDIFDVRWVFVLSGSLLLLVGLIAGKLKIS</sequence>
<feature type="transmembrane region" description="Helical" evidence="7">
    <location>
        <begin position="12"/>
        <end position="33"/>
    </location>
</feature>
<keyword evidence="3" id="KW-1003">Cell membrane</keyword>
<evidence type="ECO:0000256" key="7">
    <source>
        <dbReference type="SAM" id="Phobius"/>
    </source>
</evidence>
<gene>
    <name evidence="9" type="ORF">DW084_17775</name>
</gene>
<comment type="caution">
    <text evidence="9">The sequence shown here is derived from an EMBL/GenBank/DDBJ whole genome shotgun (WGS) entry which is preliminary data.</text>
</comment>
<protein>
    <submittedName>
        <fullName evidence="9">MFS transporter</fullName>
    </submittedName>
</protein>
<dbReference type="EMBL" id="QRMZ01000042">
    <property type="protein sequence ID" value="RHK02793.1"/>
    <property type="molecule type" value="Genomic_DNA"/>
</dbReference>
<dbReference type="PANTHER" id="PTHR23513">
    <property type="entry name" value="INTEGRAL MEMBRANE EFFLUX PROTEIN-RELATED"/>
    <property type="match status" value="1"/>
</dbReference>
<reference evidence="9 10" key="1">
    <citation type="submission" date="2018-08" db="EMBL/GenBank/DDBJ databases">
        <title>A genome reference for cultivated species of the human gut microbiota.</title>
        <authorList>
            <person name="Zou Y."/>
            <person name="Xue W."/>
            <person name="Luo G."/>
        </authorList>
    </citation>
    <scope>NUCLEOTIDE SEQUENCE [LARGE SCALE GENOMIC DNA]</scope>
    <source>
        <strain evidence="9 10">AF48-16</strain>
    </source>
</reference>
<feature type="transmembrane region" description="Helical" evidence="7">
    <location>
        <begin position="307"/>
        <end position="325"/>
    </location>
</feature>
<dbReference type="GO" id="GO:0022857">
    <property type="term" value="F:transmembrane transporter activity"/>
    <property type="evidence" value="ECO:0007669"/>
    <property type="project" value="InterPro"/>
</dbReference>
<dbReference type="InterPro" id="IPR036259">
    <property type="entry name" value="MFS_trans_sf"/>
</dbReference>
<feature type="transmembrane region" description="Helical" evidence="7">
    <location>
        <begin position="75"/>
        <end position="93"/>
    </location>
</feature>
<comment type="subcellular location">
    <subcellularLocation>
        <location evidence="1">Cell membrane</location>
        <topology evidence="1">Multi-pass membrane protein</topology>
    </subcellularLocation>
</comment>
<feature type="transmembrane region" description="Helical" evidence="7">
    <location>
        <begin position="215"/>
        <end position="240"/>
    </location>
</feature>
<feature type="transmembrane region" description="Helical" evidence="7">
    <location>
        <begin position="39"/>
        <end position="63"/>
    </location>
</feature>
<proteinExistence type="predicted"/>
<dbReference type="PROSITE" id="PS50850">
    <property type="entry name" value="MFS"/>
    <property type="match status" value="1"/>
</dbReference>
<feature type="domain" description="Major facilitator superfamily (MFS) profile" evidence="8">
    <location>
        <begin position="216"/>
        <end position="395"/>
    </location>
</feature>
<evidence type="ECO:0000313" key="9">
    <source>
        <dbReference type="EMBL" id="RHK02793.1"/>
    </source>
</evidence>
<keyword evidence="5 7" id="KW-1133">Transmembrane helix</keyword>
<keyword evidence="6 7" id="KW-0472">Membrane</keyword>
<dbReference type="Pfam" id="PF07690">
    <property type="entry name" value="MFS_1"/>
    <property type="match status" value="1"/>
</dbReference>
<dbReference type="SUPFAM" id="SSF103473">
    <property type="entry name" value="MFS general substrate transporter"/>
    <property type="match status" value="1"/>
</dbReference>
<evidence type="ECO:0000256" key="5">
    <source>
        <dbReference type="ARBA" id="ARBA00022989"/>
    </source>
</evidence>
<dbReference type="Proteomes" id="UP000286288">
    <property type="component" value="Unassembled WGS sequence"/>
</dbReference>
<evidence type="ECO:0000313" key="10">
    <source>
        <dbReference type="Proteomes" id="UP000286288"/>
    </source>
</evidence>
<feature type="transmembrane region" description="Helical" evidence="7">
    <location>
        <begin position="252"/>
        <end position="272"/>
    </location>
</feature>
<dbReference type="InterPro" id="IPR020846">
    <property type="entry name" value="MFS_dom"/>
</dbReference>
<dbReference type="GO" id="GO:0005886">
    <property type="term" value="C:plasma membrane"/>
    <property type="evidence" value="ECO:0007669"/>
    <property type="project" value="UniProtKB-SubCell"/>
</dbReference>
<dbReference type="InterPro" id="IPR011701">
    <property type="entry name" value="MFS"/>
</dbReference>
<evidence type="ECO:0000256" key="2">
    <source>
        <dbReference type="ARBA" id="ARBA00022448"/>
    </source>
</evidence>
<accession>A0A415ELA7</accession>
<dbReference type="Gene3D" id="1.20.1250.20">
    <property type="entry name" value="MFS general substrate transporter like domains"/>
    <property type="match status" value="1"/>
</dbReference>
<name>A0A415ELA7_ENTCA</name>
<evidence type="ECO:0000256" key="6">
    <source>
        <dbReference type="ARBA" id="ARBA00023136"/>
    </source>
</evidence>
<evidence type="ECO:0000256" key="3">
    <source>
        <dbReference type="ARBA" id="ARBA00022475"/>
    </source>
</evidence>
<evidence type="ECO:0000256" key="4">
    <source>
        <dbReference type="ARBA" id="ARBA00022692"/>
    </source>
</evidence>
<evidence type="ECO:0000259" key="8">
    <source>
        <dbReference type="PROSITE" id="PS50850"/>
    </source>
</evidence>
<dbReference type="AlphaFoldDB" id="A0A415ELA7"/>
<feature type="transmembrane region" description="Helical" evidence="7">
    <location>
        <begin position="168"/>
        <end position="186"/>
    </location>
</feature>
<organism evidence="9 10">
    <name type="scientific">Enterococcus casseliflavus</name>
    <name type="common">Enterococcus flavescens</name>
    <dbReference type="NCBI Taxonomy" id="37734"/>
    <lineage>
        <taxon>Bacteria</taxon>
        <taxon>Bacillati</taxon>
        <taxon>Bacillota</taxon>
        <taxon>Bacilli</taxon>
        <taxon>Lactobacillales</taxon>
        <taxon>Enterococcaceae</taxon>
        <taxon>Enterococcus</taxon>
    </lineage>
</organism>
<keyword evidence="4 7" id="KW-0812">Transmembrane</keyword>
<feature type="transmembrane region" description="Helical" evidence="7">
    <location>
        <begin position="284"/>
        <end position="301"/>
    </location>
</feature>
<dbReference type="CDD" id="cd06173">
    <property type="entry name" value="MFS_MefA_like"/>
    <property type="match status" value="1"/>
</dbReference>
<keyword evidence="2" id="KW-0813">Transport</keyword>
<feature type="transmembrane region" description="Helical" evidence="7">
    <location>
        <begin position="337"/>
        <end position="361"/>
    </location>
</feature>
<feature type="transmembrane region" description="Helical" evidence="7">
    <location>
        <begin position="373"/>
        <end position="392"/>
    </location>
</feature>
<evidence type="ECO:0000256" key="1">
    <source>
        <dbReference type="ARBA" id="ARBA00004651"/>
    </source>
</evidence>